<evidence type="ECO:0000256" key="3">
    <source>
        <dbReference type="ARBA" id="ARBA00022475"/>
    </source>
</evidence>
<dbReference type="CDD" id="cd06261">
    <property type="entry name" value="TM_PBP2"/>
    <property type="match status" value="1"/>
</dbReference>
<dbReference type="AlphaFoldDB" id="X0XBQ1"/>
<sequence length="251" mass="28262">LAVAMNQKIKGIRFFRTAYYMPSVTSSIVITLIFMWMFQRKGVINYLLTLLRQHGLTIGIFLTLLVGIQLLLVVTEKLRGRTVEYLEPSYIIISIILASIITYLLKDFGIITLTEVKAVDILWLNTREKVPFWAGPFAFPRPLGAIMILNIWTTVPTFMILYLAGLQGIPKVLYEAAEVDGAKGWQKLWYITIPQLKHITFLIVTLGLIGTLQMFDQVKIIGSQAPLESVITLAYYVYDSAFPGASAPRIG</sequence>
<evidence type="ECO:0000256" key="5">
    <source>
        <dbReference type="ARBA" id="ARBA00022989"/>
    </source>
</evidence>
<dbReference type="PANTHER" id="PTHR30193:SF37">
    <property type="entry name" value="INNER MEMBRANE ABC TRANSPORTER PERMEASE PROTEIN YCJO"/>
    <property type="match status" value="1"/>
</dbReference>
<keyword evidence="4 7" id="KW-0812">Transmembrane</keyword>
<dbReference type="PANTHER" id="PTHR30193">
    <property type="entry name" value="ABC TRANSPORTER PERMEASE PROTEIN"/>
    <property type="match status" value="1"/>
</dbReference>
<dbReference type="Pfam" id="PF00528">
    <property type="entry name" value="BPD_transp_1"/>
    <property type="match status" value="1"/>
</dbReference>
<feature type="transmembrane region" description="Helical" evidence="7">
    <location>
        <begin position="50"/>
        <end position="73"/>
    </location>
</feature>
<keyword evidence="5 7" id="KW-1133">Transmembrane helix</keyword>
<feature type="non-terminal residue" evidence="9">
    <location>
        <position position="1"/>
    </location>
</feature>
<protein>
    <recommendedName>
        <fullName evidence="8">ABC transmembrane type-1 domain-containing protein</fullName>
    </recommendedName>
</protein>
<evidence type="ECO:0000259" key="8">
    <source>
        <dbReference type="PROSITE" id="PS50928"/>
    </source>
</evidence>
<dbReference type="SUPFAM" id="SSF161098">
    <property type="entry name" value="MetI-like"/>
    <property type="match status" value="1"/>
</dbReference>
<accession>X0XBQ1</accession>
<dbReference type="PROSITE" id="PS50928">
    <property type="entry name" value="ABC_TM1"/>
    <property type="match status" value="1"/>
</dbReference>
<dbReference type="InterPro" id="IPR000515">
    <property type="entry name" value="MetI-like"/>
</dbReference>
<keyword evidence="3" id="KW-1003">Cell membrane</keyword>
<feature type="domain" description="ABC transmembrane type-1" evidence="8">
    <location>
        <begin position="1"/>
        <end position="251"/>
    </location>
</feature>
<comment type="caution">
    <text evidence="9">The sequence shown here is derived from an EMBL/GenBank/DDBJ whole genome shotgun (WGS) entry which is preliminary data.</text>
</comment>
<keyword evidence="2" id="KW-0813">Transport</keyword>
<evidence type="ECO:0000256" key="2">
    <source>
        <dbReference type="ARBA" id="ARBA00022448"/>
    </source>
</evidence>
<feature type="transmembrane region" description="Helical" evidence="7">
    <location>
        <begin position="85"/>
        <end position="105"/>
    </location>
</feature>
<keyword evidence="6 7" id="KW-0472">Membrane</keyword>
<dbReference type="Gene3D" id="1.10.3720.10">
    <property type="entry name" value="MetI-like"/>
    <property type="match status" value="2"/>
</dbReference>
<feature type="non-terminal residue" evidence="9">
    <location>
        <position position="251"/>
    </location>
</feature>
<dbReference type="InterPro" id="IPR035906">
    <property type="entry name" value="MetI-like_sf"/>
</dbReference>
<evidence type="ECO:0000313" key="9">
    <source>
        <dbReference type="EMBL" id="GAG40609.1"/>
    </source>
</evidence>
<dbReference type="GO" id="GO:0005886">
    <property type="term" value="C:plasma membrane"/>
    <property type="evidence" value="ECO:0007669"/>
    <property type="project" value="UniProtKB-SubCell"/>
</dbReference>
<reference evidence="9" key="1">
    <citation type="journal article" date="2014" name="Front. Microbiol.">
        <title>High frequency of phylogenetically diverse reductive dehalogenase-homologous genes in deep subseafloor sedimentary metagenomes.</title>
        <authorList>
            <person name="Kawai M."/>
            <person name="Futagami T."/>
            <person name="Toyoda A."/>
            <person name="Takaki Y."/>
            <person name="Nishi S."/>
            <person name="Hori S."/>
            <person name="Arai W."/>
            <person name="Tsubouchi T."/>
            <person name="Morono Y."/>
            <person name="Uchiyama I."/>
            <person name="Ito T."/>
            <person name="Fujiyama A."/>
            <person name="Inagaki F."/>
            <person name="Takami H."/>
        </authorList>
    </citation>
    <scope>NUCLEOTIDE SEQUENCE</scope>
    <source>
        <strain evidence="9">Expedition CK06-06</strain>
    </source>
</reference>
<proteinExistence type="predicted"/>
<comment type="subcellular location">
    <subcellularLocation>
        <location evidence="1">Cell membrane</location>
        <topology evidence="1">Multi-pass membrane protein</topology>
    </subcellularLocation>
</comment>
<evidence type="ECO:0000256" key="6">
    <source>
        <dbReference type="ARBA" id="ARBA00023136"/>
    </source>
</evidence>
<name>X0XBQ1_9ZZZZ</name>
<evidence type="ECO:0000256" key="4">
    <source>
        <dbReference type="ARBA" id="ARBA00022692"/>
    </source>
</evidence>
<dbReference type="GO" id="GO:0055085">
    <property type="term" value="P:transmembrane transport"/>
    <property type="evidence" value="ECO:0007669"/>
    <property type="project" value="InterPro"/>
</dbReference>
<dbReference type="InterPro" id="IPR051393">
    <property type="entry name" value="ABC_transporter_permease"/>
</dbReference>
<feature type="transmembrane region" description="Helical" evidence="7">
    <location>
        <begin position="18"/>
        <end position="38"/>
    </location>
</feature>
<feature type="transmembrane region" description="Helical" evidence="7">
    <location>
        <begin position="143"/>
        <end position="164"/>
    </location>
</feature>
<evidence type="ECO:0000256" key="7">
    <source>
        <dbReference type="SAM" id="Phobius"/>
    </source>
</evidence>
<organism evidence="9">
    <name type="scientific">marine sediment metagenome</name>
    <dbReference type="NCBI Taxonomy" id="412755"/>
    <lineage>
        <taxon>unclassified sequences</taxon>
        <taxon>metagenomes</taxon>
        <taxon>ecological metagenomes</taxon>
    </lineage>
</organism>
<dbReference type="EMBL" id="BARS01042248">
    <property type="protein sequence ID" value="GAG40609.1"/>
    <property type="molecule type" value="Genomic_DNA"/>
</dbReference>
<gene>
    <name evidence="9" type="ORF">S01H1_64120</name>
</gene>
<evidence type="ECO:0000256" key="1">
    <source>
        <dbReference type="ARBA" id="ARBA00004651"/>
    </source>
</evidence>